<keyword evidence="2" id="KW-0969">Cilium</keyword>
<proteinExistence type="predicted"/>
<feature type="domain" description="Flagellar motor switch protein FliN-like C-terminal" evidence="1">
    <location>
        <begin position="181"/>
        <end position="247"/>
    </location>
</feature>
<comment type="caution">
    <text evidence="2">The sequence shown here is derived from an EMBL/GenBank/DDBJ whole genome shotgun (WGS) entry which is preliminary data.</text>
</comment>
<protein>
    <submittedName>
        <fullName evidence="2">Flagellar motor switch/type III secretory pathway protein FliN</fullName>
    </submittedName>
</protein>
<gene>
    <name evidence="2" type="ORF">FHS09_004357</name>
</gene>
<evidence type="ECO:0000259" key="1">
    <source>
        <dbReference type="Pfam" id="PF01052"/>
    </source>
</evidence>
<organism evidence="2 3">
    <name type="scientific">Microbulbifer rhizosphaerae</name>
    <dbReference type="NCBI Taxonomy" id="1562603"/>
    <lineage>
        <taxon>Bacteria</taxon>
        <taxon>Pseudomonadati</taxon>
        <taxon>Pseudomonadota</taxon>
        <taxon>Gammaproteobacteria</taxon>
        <taxon>Cellvibrionales</taxon>
        <taxon>Microbulbiferaceae</taxon>
        <taxon>Microbulbifer</taxon>
    </lineage>
</organism>
<dbReference type="Gene3D" id="2.30.330.10">
    <property type="entry name" value="SpoA-like"/>
    <property type="match status" value="1"/>
</dbReference>
<keyword evidence="3" id="KW-1185">Reference proteome</keyword>
<dbReference type="InterPro" id="IPR036429">
    <property type="entry name" value="SpoA-like_sf"/>
</dbReference>
<dbReference type="EMBL" id="JACHWZ010000032">
    <property type="protein sequence ID" value="MBB3063499.1"/>
    <property type="molecule type" value="Genomic_DNA"/>
</dbReference>
<reference evidence="2 3" key="1">
    <citation type="submission" date="2020-08" db="EMBL/GenBank/DDBJ databases">
        <title>Genomic Encyclopedia of Type Strains, Phase III (KMG-III): the genomes of soil and plant-associated and newly described type strains.</title>
        <authorList>
            <person name="Whitman W."/>
        </authorList>
    </citation>
    <scope>NUCLEOTIDE SEQUENCE [LARGE SCALE GENOMIC DNA]</scope>
    <source>
        <strain evidence="2 3">CECT 8799</strain>
    </source>
</reference>
<dbReference type="AlphaFoldDB" id="A0A7W4WFY2"/>
<dbReference type="SUPFAM" id="SSF101801">
    <property type="entry name" value="Surface presentation of antigens (SPOA)"/>
    <property type="match status" value="1"/>
</dbReference>
<sequence>MSAFPFYVFSDAEIEELNAKILDLAQDWSKKWFGKTDLDTSICNAFRSGRLGKGEFAQIVSGTGIAFCLSEQSCAGLVSESFKTQISYVELSHPIFQQFIIEFLKDFLKILEIEEEVNFDRQLPEEIAHYGSGWLEIKVLINGDFEVLTYLSEHIISSVFFVPREFFSNKTKLAPIDVGIRDKEINLLANLGRTFLDLNQLCNIKVGDVIRLDTEANQAIEVCTVDGQPLLLGDICEKNGNNAVLVRSASTNE</sequence>
<name>A0A7W4WFY2_9GAMM</name>
<keyword evidence="2" id="KW-0966">Cell projection</keyword>
<keyword evidence="2" id="KW-0282">Flagellum</keyword>
<accession>A0A7W4WFY2</accession>
<dbReference type="InterPro" id="IPR001543">
    <property type="entry name" value="FliN-like_C"/>
</dbReference>
<evidence type="ECO:0000313" key="2">
    <source>
        <dbReference type="EMBL" id="MBB3063499.1"/>
    </source>
</evidence>
<dbReference type="RefSeq" id="WP_183463735.1">
    <property type="nucleotide sequence ID" value="NZ_JACHWZ010000032.1"/>
</dbReference>
<dbReference type="Pfam" id="PF01052">
    <property type="entry name" value="FliMN_C"/>
    <property type="match status" value="1"/>
</dbReference>
<dbReference type="Proteomes" id="UP000535937">
    <property type="component" value="Unassembled WGS sequence"/>
</dbReference>
<evidence type="ECO:0000313" key="3">
    <source>
        <dbReference type="Proteomes" id="UP000535937"/>
    </source>
</evidence>